<protein>
    <submittedName>
        <fullName evidence="1">Uncharacterized protein</fullName>
    </submittedName>
</protein>
<name>A0A372ZTU5_9ACTN</name>
<reference evidence="1 2" key="1">
    <citation type="submission" date="2018-08" db="EMBL/GenBank/DDBJ databases">
        <title>Diversity &amp; Physiological Properties of Lignin-Decomposing Actinobacteria from Soil.</title>
        <authorList>
            <person name="Roh S.G."/>
            <person name="Kim S.B."/>
        </authorList>
    </citation>
    <scope>NUCLEOTIDE SEQUENCE [LARGE SCALE GENOMIC DNA]</scope>
    <source>
        <strain evidence="1 2">MMS17-GH009</strain>
    </source>
</reference>
<comment type="caution">
    <text evidence="1">The sequence shown here is derived from an EMBL/GenBank/DDBJ whole genome shotgun (WGS) entry which is preliminary data.</text>
</comment>
<dbReference type="Proteomes" id="UP000263377">
    <property type="component" value="Unassembled WGS sequence"/>
</dbReference>
<evidence type="ECO:0000313" key="2">
    <source>
        <dbReference type="Proteomes" id="UP000263377"/>
    </source>
</evidence>
<gene>
    <name evidence="1" type="ORF">DR950_15080</name>
</gene>
<dbReference type="EMBL" id="QVIG01000001">
    <property type="protein sequence ID" value="RGD58924.1"/>
    <property type="molecule type" value="Genomic_DNA"/>
</dbReference>
<accession>A0A372ZTU5</accession>
<organism evidence="1 2">
    <name type="scientific">Kitasatospora xanthocidica</name>
    <dbReference type="NCBI Taxonomy" id="83382"/>
    <lineage>
        <taxon>Bacteria</taxon>
        <taxon>Bacillati</taxon>
        <taxon>Actinomycetota</taxon>
        <taxon>Actinomycetes</taxon>
        <taxon>Kitasatosporales</taxon>
        <taxon>Streptomycetaceae</taxon>
        <taxon>Kitasatospora</taxon>
    </lineage>
</organism>
<proteinExistence type="predicted"/>
<dbReference type="AlphaFoldDB" id="A0A372ZTU5"/>
<sequence>MSGYDEFPDDDDPITVSPAVEEFLGDPGTPADVFSAVVAFLVDLREDPFPRLSMPVPGRPGMHSAPLRRDLGLVEYAVNEDADSPRVYVSRVLRAD</sequence>
<evidence type="ECO:0000313" key="1">
    <source>
        <dbReference type="EMBL" id="RGD58924.1"/>
    </source>
</evidence>
<dbReference type="RefSeq" id="WP_117487309.1">
    <property type="nucleotide sequence ID" value="NZ_QVIG01000001.1"/>
</dbReference>
<keyword evidence="2" id="KW-1185">Reference proteome</keyword>